<proteinExistence type="predicted"/>
<accession>A0ABR6PFB6</accession>
<comment type="caution">
    <text evidence="1">The sequence shown here is derived from an EMBL/GenBank/DDBJ whole genome shotgun (WGS) entry which is preliminary data.</text>
</comment>
<dbReference type="EMBL" id="JACHCB010000001">
    <property type="protein sequence ID" value="MBB6107715.1"/>
    <property type="molecule type" value="Genomic_DNA"/>
</dbReference>
<reference evidence="1 2" key="1">
    <citation type="submission" date="2020-08" db="EMBL/GenBank/DDBJ databases">
        <title>Genomic Encyclopedia of Type Strains, Phase IV (KMG-V): Genome sequencing to study the core and pangenomes of soil and plant-associated prokaryotes.</title>
        <authorList>
            <person name="Whitman W."/>
        </authorList>
    </citation>
    <scope>NUCLEOTIDE SEQUENCE [LARGE SCALE GENOMIC DNA]</scope>
    <source>
        <strain evidence="1 2">ANJLi2</strain>
    </source>
</reference>
<evidence type="ECO:0000313" key="2">
    <source>
        <dbReference type="Proteomes" id="UP000541583"/>
    </source>
</evidence>
<name>A0ABR6PFB6_9SPHI</name>
<gene>
    <name evidence="1" type="ORF">HDF23_000445</name>
</gene>
<dbReference type="Proteomes" id="UP000541583">
    <property type="component" value="Unassembled WGS sequence"/>
</dbReference>
<evidence type="ECO:0000313" key="1">
    <source>
        <dbReference type="EMBL" id="MBB6107715.1"/>
    </source>
</evidence>
<organism evidence="1 2">
    <name type="scientific">Mucilaginibacter lappiensis</name>
    <dbReference type="NCBI Taxonomy" id="354630"/>
    <lineage>
        <taxon>Bacteria</taxon>
        <taxon>Pseudomonadati</taxon>
        <taxon>Bacteroidota</taxon>
        <taxon>Sphingobacteriia</taxon>
        <taxon>Sphingobacteriales</taxon>
        <taxon>Sphingobacteriaceae</taxon>
        <taxon>Mucilaginibacter</taxon>
    </lineage>
</organism>
<sequence>MYNNLKGAKGYLDHYECDLYMEAVDEFHSLANQTEH</sequence>
<keyword evidence="2" id="KW-1185">Reference proteome</keyword>
<protein>
    <submittedName>
        <fullName evidence="1">Uncharacterized protein</fullName>
    </submittedName>
</protein>